<dbReference type="Gene3D" id="1.25.40.20">
    <property type="entry name" value="Ankyrin repeat-containing domain"/>
    <property type="match status" value="1"/>
</dbReference>
<sequence>MTRGLLFATYVAVISAGSVFAGGDCRHLCDAKFYTTATVADVREILDGGADVNARDDVGKTALHWVALASPSVVVALLAAGADVNARDQLERTPLHFVAAAGSVENIKLLIDAGADVNAKTANDWTPIHGAAKFGSEEQVMALLEAGADASVKTEMGETVFDFGSSNKKLADTEVLKKLEDQE</sequence>
<proteinExistence type="predicted"/>
<reference evidence="3 4" key="1">
    <citation type="submission" date="2016-10" db="EMBL/GenBank/DDBJ databases">
        <authorList>
            <person name="de Groot N.N."/>
        </authorList>
    </citation>
    <scope>NUCLEOTIDE SEQUENCE [LARGE SCALE GENOMIC DNA]</scope>
    <source>
        <strain evidence="3 4">DSM 15283</strain>
    </source>
</reference>
<accession>A0A1I4MP96</accession>
<dbReference type="PROSITE" id="PS50088">
    <property type="entry name" value="ANK_REPEAT"/>
    <property type="match status" value="2"/>
</dbReference>
<name>A0A1I4MP96_9RHOB</name>
<feature type="chain" id="PRO_5011796489" evidence="2">
    <location>
        <begin position="22"/>
        <end position="183"/>
    </location>
</feature>
<dbReference type="PROSITE" id="PS50297">
    <property type="entry name" value="ANK_REP_REGION"/>
    <property type="match status" value="2"/>
</dbReference>
<feature type="signal peptide" evidence="2">
    <location>
        <begin position="1"/>
        <end position="21"/>
    </location>
</feature>
<feature type="repeat" description="ANK" evidence="1">
    <location>
        <begin position="90"/>
        <end position="122"/>
    </location>
</feature>
<dbReference type="STRING" id="254406.SAMN04488042_103180"/>
<dbReference type="SUPFAM" id="SSF48403">
    <property type="entry name" value="Ankyrin repeat"/>
    <property type="match status" value="1"/>
</dbReference>
<evidence type="ECO:0000313" key="3">
    <source>
        <dbReference type="EMBL" id="SFM05048.1"/>
    </source>
</evidence>
<dbReference type="OrthoDB" id="7872474at2"/>
<dbReference type="EMBL" id="FOTQ01000003">
    <property type="protein sequence ID" value="SFM05048.1"/>
    <property type="molecule type" value="Genomic_DNA"/>
</dbReference>
<keyword evidence="4" id="KW-1185">Reference proteome</keyword>
<evidence type="ECO:0000313" key="4">
    <source>
        <dbReference type="Proteomes" id="UP000199144"/>
    </source>
</evidence>
<evidence type="ECO:0000256" key="2">
    <source>
        <dbReference type="SAM" id="SignalP"/>
    </source>
</evidence>
<dbReference type="PANTHER" id="PTHR24118:SF99">
    <property type="entry name" value="POTE ANKYRIN DOMAIN FAMILY MEMBER 3C-RELATED"/>
    <property type="match status" value="1"/>
</dbReference>
<dbReference type="InterPro" id="IPR002110">
    <property type="entry name" value="Ankyrin_rpt"/>
</dbReference>
<organism evidence="3 4">
    <name type="scientific">Shimia aestuarii</name>
    <dbReference type="NCBI Taxonomy" id="254406"/>
    <lineage>
        <taxon>Bacteria</taxon>
        <taxon>Pseudomonadati</taxon>
        <taxon>Pseudomonadota</taxon>
        <taxon>Alphaproteobacteria</taxon>
        <taxon>Rhodobacterales</taxon>
        <taxon>Roseobacteraceae</taxon>
    </lineage>
</organism>
<dbReference type="Proteomes" id="UP000199144">
    <property type="component" value="Unassembled WGS sequence"/>
</dbReference>
<dbReference type="SMART" id="SM00248">
    <property type="entry name" value="ANK"/>
    <property type="match status" value="3"/>
</dbReference>
<evidence type="ECO:0000256" key="1">
    <source>
        <dbReference type="PROSITE-ProRule" id="PRU00023"/>
    </source>
</evidence>
<keyword evidence="2" id="KW-0732">Signal</keyword>
<dbReference type="RefSeq" id="WP_131814357.1">
    <property type="nucleotide sequence ID" value="NZ_FOTQ01000003.1"/>
</dbReference>
<protein>
    <submittedName>
        <fullName evidence="3">Ankyrin repeat-containing protein</fullName>
    </submittedName>
</protein>
<dbReference type="PRINTS" id="PR01415">
    <property type="entry name" value="ANKYRIN"/>
</dbReference>
<dbReference type="AlphaFoldDB" id="A0A1I4MP96"/>
<dbReference type="InterPro" id="IPR036770">
    <property type="entry name" value="Ankyrin_rpt-contain_sf"/>
</dbReference>
<dbReference type="Pfam" id="PF12796">
    <property type="entry name" value="Ank_2"/>
    <property type="match status" value="1"/>
</dbReference>
<gene>
    <name evidence="3" type="ORF">SAMN04488042_103180</name>
</gene>
<keyword evidence="1" id="KW-0040">ANK repeat</keyword>
<dbReference type="PANTHER" id="PTHR24118">
    <property type="entry name" value="POTE ANKYRIN DOMAIN"/>
    <property type="match status" value="1"/>
</dbReference>
<feature type="repeat" description="ANK" evidence="1">
    <location>
        <begin position="123"/>
        <end position="155"/>
    </location>
</feature>